<sequence length="162" mass="18027">MEMPAELPQASSSVVADYVNQSPAPSRSDLVSQGDIGRDVDVTEELGRGKCEKVPYVRLKDYVTNTMQKLSLSSVSSSSSHSLDTRYPISHFVNCNRCSIGHKNFRAAVNANAEPKSFKEAMEDPKWKEAMQKEITTLEDNKTWSIVRLPVGKKRFGFPMGV</sequence>
<keyword evidence="3" id="KW-1185">Reference proteome</keyword>
<feature type="region of interest" description="Disordered" evidence="1">
    <location>
        <begin position="1"/>
        <end position="35"/>
    </location>
</feature>
<comment type="caution">
    <text evidence="2">The sequence shown here is derived from an EMBL/GenBank/DDBJ whole genome shotgun (WGS) entry which is preliminary data.</text>
</comment>
<dbReference type="EMBL" id="BAABME010033976">
    <property type="protein sequence ID" value="GAA0154627.1"/>
    <property type="molecule type" value="Genomic_DNA"/>
</dbReference>
<dbReference type="AlphaFoldDB" id="A0AAV3PS57"/>
<evidence type="ECO:0000256" key="1">
    <source>
        <dbReference type="SAM" id="MobiDB-lite"/>
    </source>
</evidence>
<evidence type="ECO:0000313" key="2">
    <source>
        <dbReference type="EMBL" id="GAA0154627.1"/>
    </source>
</evidence>
<evidence type="ECO:0000313" key="3">
    <source>
        <dbReference type="Proteomes" id="UP001454036"/>
    </source>
</evidence>
<proteinExistence type="predicted"/>
<reference evidence="2 3" key="1">
    <citation type="submission" date="2024-01" db="EMBL/GenBank/DDBJ databases">
        <title>The complete chloroplast genome sequence of Lithospermum erythrorhizon: insights into the phylogenetic relationship among Boraginaceae species and the maternal lineages of purple gromwells.</title>
        <authorList>
            <person name="Okada T."/>
            <person name="Watanabe K."/>
        </authorList>
    </citation>
    <scope>NUCLEOTIDE SEQUENCE [LARGE SCALE GENOMIC DNA]</scope>
</reference>
<organism evidence="2 3">
    <name type="scientific">Lithospermum erythrorhizon</name>
    <name type="common">Purple gromwell</name>
    <name type="synonym">Lithospermum officinale var. erythrorhizon</name>
    <dbReference type="NCBI Taxonomy" id="34254"/>
    <lineage>
        <taxon>Eukaryota</taxon>
        <taxon>Viridiplantae</taxon>
        <taxon>Streptophyta</taxon>
        <taxon>Embryophyta</taxon>
        <taxon>Tracheophyta</taxon>
        <taxon>Spermatophyta</taxon>
        <taxon>Magnoliopsida</taxon>
        <taxon>eudicotyledons</taxon>
        <taxon>Gunneridae</taxon>
        <taxon>Pentapetalae</taxon>
        <taxon>asterids</taxon>
        <taxon>lamiids</taxon>
        <taxon>Boraginales</taxon>
        <taxon>Boraginaceae</taxon>
        <taxon>Boraginoideae</taxon>
        <taxon>Lithospermeae</taxon>
        <taxon>Lithospermum</taxon>
    </lineage>
</organism>
<accession>A0AAV3PS57</accession>
<protein>
    <submittedName>
        <fullName evidence="2">Uncharacterized protein</fullName>
    </submittedName>
</protein>
<dbReference type="Proteomes" id="UP001454036">
    <property type="component" value="Unassembled WGS sequence"/>
</dbReference>
<feature type="compositionally biased region" description="Polar residues" evidence="1">
    <location>
        <begin position="9"/>
        <end position="31"/>
    </location>
</feature>
<gene>
    <name evidence="2" type="ORF">LIER_43284</name>
</gene>
<name>A0AAV3PS57_LITER</name>